<dbReference type="Gene3D" id="2.40.50.100">
    <property type="match status" value="1"/>
</dbReference>
<evidence type="ECO:0000256" key="1">
    <source>
        <dbReference type="ARBA" id="ARBA00009477"/>
    </source>
</evidence>
<dbReference type="InterPro" id="IPR058637">
    <property type="entry name" value="YknX-like_C"/>
</dbReference>
<comment type="similarity">
    <text evidence="1">Belongs to the membrane fusion protein (MFP) (TC 8.A.1) family.</text>
</comment>
<evidence type="ECO:0000259" key="4">
    <source>
        <dbReference type="Pfam" id="PF25973"/>
    </source>
</evidence>
<dbReference type="InterPro" id="IPR006143">
    <property type="entry name" value="RND_pump_MFP"/>
</dbReference>
<feature type="domain" description="YknX-like C-terminal permuted SH3-like" evidence="5">
    <location>
        <begin position="307"/>
        <end position="378"/>
    </location>
</feature>
<evidence type="ECO:0000259" key="3">
    <source>
        <dbReference type="Pfam" id="PF25893"/>
    </source>
</evidence>
<sequence length="384" mass="42382">MKTIIKYFTASLFLLTIACQSGQNDLDKKKEELSRRKKELQELKTQIATLEKEIKELDPEFGKDADRSVLVSTVTPEKGKFEHKVHVRGAVESRKNVLISAEVGGKIEQINVKEGQRVSKGQVLLRLDSDIIQNSIAELKTSLELATVVYERQANLWKNKIGTEIQYLEAKNNKESLERKLATANSQLNQTILKAPFSGVIDDVIALQGETATPGHPLIRIVNPNDVYIKADVSEAHIGKFKAGDPVSVHFPSLDQDVNSSVSSVSQVINTDNRTFVVEVKLASLDFKPKPNQVTVLFLTDYVNEEALTVPANLVQKDDIGDFVFCVEKNGEGSNAKKRHIKVGVSYDGRTEVVEGLTGNEAIVDKGFRELTEGAAIRIADNAS</sequence>
<dbReference type="InterPro" id="IPR058648">
    <property type="entry name" value="HH_CzcB-like"/>
</dbReference>
<dbReference type="InterPro" id="IPR058647">
    <property type="entry name" value="BSH_CzcB-like"/>
</dbReference>
<name>A0ABT8KPD3_9BACT</name>
<feature type="domain" description="CzcB-like alpha-helical hairpin" evidence="3">
    <location>
        <begin position="139"/>
        <end position="189"/>
    </location>
</feature>
<evidence type="ECO:0000259" key="5">
    <source>
        <dbReference type="Pfam" id="PF25989"/>
    </source>
</evidence>
<dbReference type="RefSeq" id="WP_346752641.1">
    <property type="nucleotide sequence ID" value="NZ_JAUJEA010000005.1"/>
</dbReference>
<organism evidence="6 7">
    <name type="scientific">Splendidivirga corallicola</name>
    <dbReference type="NCBI Taxonomy" id="3051826"/>
    <lineage>
        <taxon>Bacteria</taxon>
        <taxon>Pseudomonadati</taxon>
        <taxon>Bacteroidota</taxon>
        <taxon>Cytophagia</taxon>
        <taxon>Cytophagales</taxon>
        <taxon>Splendidivirgaceae</taxon>
        <taxon>Splendidivirga</taxon>
    </lineage>
</organism>
<dbReference type="Gene3D" id="2.40.30.170">
    <property type="match status" value="1"/>
</dbReference>
<dbReference type="Pfam" id="PF25989">
    <property type="entry name" value="YknX_C"/>
    <property type="match status" value="1"/>
</dbReference>
<evidence type="ECO:0000313" key="6">
    <source>
        <dbReference type="EMBL" id="MDN5202617.1"/>
    </source>
</evidence>
<feature type="domain" description="CzcB-like barrel-sandwich hybrid" evidence="4">
    <location>
        <begin position="97"/>
        <end position="220"/>
    </location>
</feature>
<evidence type="ECO:0000313" key="7">
    <source>
        <dbReference type="Proteomes" id="UP001172082"/>
    </source>
</evidence>
<keyword evidence="2" id="KW-0175">Coiled coil</keyword>
<dbReference type="Gene3D" id="2.40.420.20">
    <property type="match status" value="1"/>
</dbReference>
<accession>A0ABT8KPD3</accession>
<feature type="coiled-coil region" evidence="2">
    <location>
        <begin position="23"/>
        <end position="60"/>
    </location>
</feature>
<protein>
    <submittedName>
        <fullName evidence="6">Efflux RND transporter periplasmic adaptor subunit</fullName>
    </submittedName>
</protein>
<dbReference type="Gene3D" id="1.10.287.470">
    <property type="entry name" value="Helix hairpin bin"/>
    <property type="match status" value="1"/>
</dbReference>
<reference evidence="6" key="1">
    <citation type="submission" date="2023-06" db="EMBL/GenBank/DDBJ databases">
        <title>Genomic of Parafulvivirga corallium.</title>
        <authorList>
            <person name="Wang G."/>
        </authorList>
    </citation>
    <scope>NUCLEOTIDE SEQUENCE</scope>
    <source>
        <strain evidence="6">BMA10</strain>
    </source>
</reference>
<feature type="coiled-coil region" evidence="2">
    <location>
        <begin position="160"/>
        <end position="194"/>
    </location>
</feature>
<dbReference type="Proteomes" id="UP001172082">
    <property type="component" value="Unassembled WGS sequence"/>
</dbReference>
<keyword evidence="7" id="KW-1185">Reference proteome</keyword>
<evidence type="ECO:0000256" key="2">
    <source>
        <dbReference type="SAM" id="Coils"/>
    </source>
</evidence>
<comment type="caution">
    <text evidence="6">The sequence shown here is derived from an EMBL/GenBank/DDBJ whole genome shotgun (WGS) entry which is preliminary data.</text>
</comment>
<dbReference type="Pfam" id="PF25893">
    <property type="entry name" value="HH_CzcB"/>
    <property type="match status" value="1"/>
</dbReference>
<dbReference type="EMBL" id="JAUJEA010000005">
    <property type="protein sequence ID" value="MDN5202617.1"/>
    <property type="molecule type" value="Genomic_DNA"/>
</dbReference>
<dbReference type="SUPFAM" id="SSF111369">
    <property type="entry name" value="HlyD-like secretion proteins"/>
    <property type="match status" value="1"/>
</dbReference>
<dbReference type="NCBIfam" id="TIGR01730">
    <property type="entry name" value="RND_mfp"/>
    <property type="match status" value="1"/>
</dbReference>
<gene>
    <name evidence="6" type="ORF">QQ008_14610</name>
</gene>
<dbReference type="Pfam" id="PF25973">
    <property type="entry name" value="BSH_CzcB"/>
    <property type="match status" value="1"/>
</dbReference>
<dbReference type="PANTHER" id="PTHR30469">
    <property type="entry name" value="MULTIDRUG RESISTANCE PROTEIN MDTA"/>
    <property type="match status" value="1"/>
</dbReference>
<dbReference type="PROSITE" id="PS51257">
    <property type="entry name" value="PROKAR_LIPOPROTEIN"/>
    <property type="match status" value="1"/>
</dbReference>
<proteinExistence type="inferred from homology"/>
<dbReference type="PANTHER" id="PTHR30469:SF15">
    <property type="entry name" value="HLYD FAMILY OF SECRETION PROTEINS"/>
    <property type="match status" value="1"/>
</dbReference>